<evidence type="ECO:0000313" key="2">
    <source>
        <dbReference type="EMBL" id="AKQ64328.1"/>
    </source>
</evidence>
<dbReference type="SUPFAM" id="SSF54523">
    <property type="entry name" value="Pili subunits"/>
    <property type="match status" value="1"/>
</dbReference>
<dbReference type="PATRIC" id="fig|1297742.4.peg.1258"/>
<feature type="transmembrane region" description="Helical" evidence="1">
    <location>
        <begin position="46"/>
        <end position="70"/>
    </location>
</feature>
<reference evidence="2 3" key="1">
    <citation type="journal article" date="2016" name="PLoS ONE">
        <title>Complete Genome Sequence and Comparative Genomics of a Novel Myxobacterium Myxococcus hansupus.</title>
        <authorList>
            <person name="Sharma G."/>
            <person name="Narwani T."/>
            <person name="Subramanian S."/>
        </authorList>
    </citation>
    <scope>NUCLEOTIDE SEQUENCE [LARGE SCALE GENOMIC DNA]</scope>
    <source>
        <strain evidence="3">mixupus</strain>
    </source>
</reference>
<evidence type="ECO:0000256" key="1">
    <source>
        <dbReference type="SAM" id="Phobius"/>
    </source>
</evidence>
<keyword evidence="1" id="KW-1133">Transmembrane helix</keyword>
<dbReference type="KEGG" id="mym:A176_001240"/>
<dbReference type="STRING" id="1297742.A176_001240"/>
<dbReference type="OrthoDB" id="5518068at2"/>
<dbReference type="RefSeq" id="WP_002634483.1">
    <property type="nucleotide sequence ID" value="NZ_CP012109.1"/>
</dbReference>
<keyword evidence="1" id="KW-0812">Transmembrane</keyword>
<dbReference type="Pfam" id="PF14245">
    <property type="entry name" value="Pilin_PilA"/>
    <property type="match status" value="1"/>
</dbReference>
<proteinExistence type="predicted"/>
<dbReference type="EMBL" id="CP012109">
    <property type="protein sequence ID" value="AKQ64328.1"/>
    <property type="molecule type" value="Genomic_DNA"/>
</dbReference>
<dbReference type="AlphaFoldDB" id="A0A0H4WRX1"/>
<protein>
    <submittedName>
        <fullName evidence="2">Type IV pilin PilA</fullName>
    </submittedName>
</protein>
<organism evidence="2 3">
    <name type="scientific">Pseudomyxococcus hansupus</name>
    <dbReference type="NCBI Taxonomy" id="1297742"/>
    <lineage>
        <taxon>Bacteria</taxon>
        <taxon>Pseudomonadati</taxon>
        <taxon>Myxococcota</taxon>
        <taxon>Myxococcia</taxon>
        <taxon>Myxococcales</taxon>
        <taxon>Cystobacterineae</taxon>
        <taxon>Myxococcaceae</taxon>
        <taxon>Pseudomyxococcus</taxon>
    </lineage>
</organism>
<keyword evidence="3" id="KW-1185">Reference proteome</keyword>
<name>A0A0H4WRX1_9BACT</name>
<gene>
    <name evidence="2" type="ORF">A176_001240</name>
</gene>
<sequence length="229" mass="24294">MAKLECPKCGELLEVTGRSPGVLLTCACGNVARVPSRVWGLGLRGLAAALGLLLLCPCAGVLAAIAIPNYNKLTVRSKQRECKTNLRALFTAQRSHAAEHDAYAPGIVKTGFLPEPGNRYAYFMAAGPISPRDTRGAEVSADAVGIGVDRSMDDRIRPVTLEDLPPWVTRQLGVSGACPECQLTMACAGNIDVDDTLDVWLISTRELTDADGSRVPPGVPVNVVNDVNE</sequence>
<accession>A0A0H4WRX1</accession>
<dbReference type="InterPro" id="IPR045584">
    <property type="entry name" value="Pilin-like"/>
</dbReference>
<evidence type="ECO:0000313" key="3">
    <source>
        <dbReference type="Proteomes" id="UP000009026"/>
    </source>
</evidence>
<dbReference type="eggNOG" id="COG4968">
    <property type="taxonomic scope" value="Bacteria"/>
</dbReference>
<keyword evidence="1" id="KW-0472">Membrane</keyword>
<dbReference type="InterPro" id="IPR028188">
    <property type="entry name" value="Pilin_PilA"/>
</dbReference>
<dbReference type="Gene3D" id="3.30.700.10">
    <property type="entry name" value="Glycoprotein, Type 4 Pilin"/>
    <property type="match status" value="1"/>
</dbReference>
<dbReference type="Proteomes" id="UP000009026">
    <property type="component" value="Chromosome"/>
</dbReference>